<dbReference type="RefSeq" id="YP_009220497.1">
    <property type="nucleotide sequence ID" value="NC_003225.3"/>
</dbReference>
<reference evidence="1 2" key="1">
    <citation type="submission" date="2015-11" db="EMBL/GenBank/DDBJ databases">
        <title>Comparative analysis of genome sequences of three different virulent isolates of white spot syndrome virus.</title>
        <authorList>
            <person name="Gao M."/>
            <person name="Yang F."/>
            <person name="Xu L."/>
            <person name="Li F."/>
        </authorList>
    </citation>
    <scope>NUCLEOTIDE SEQUENCE [LARGE SCALE GENOMIC DNA]</scope>
    <source>
        <strain evidence="1 2">CN01</strain>
    </source>
</reference>
<dbReference type="Proteomes" id="UP000201165">
    <property type="component" value="Segment"/>
</dbReference>
<evidence type="ECO:0000313" key="1">
    <source>
        <dbReference type="EMBL" id="ALN66466.1"/>
    </source>
</evidence>
<dbReference type="GeneID" id="26680457"/>
<protein>
    <recommendedName>
        <fullName evidence="3">Wsv077</fullName>
    </recommendedName>
</protein>
<sequence>MALQEKDITIGNVSAALRELMYSPTHMQHHDKLNTFLDRNVESSSEEKIRQIVDKIRSQTTSDISETVNNVTTNGTAFSLFEDTLEGMVKKNIGDNLQSGDFIDGRKKLNDMKSLATGAILSRQRDFVAESITGTKDWLKAIMGCGIIRYTVFVNNLARSTLDNDDDKAATYYNTPIYGWYCKMAIKDYEIPDSYSKVEAEHTVEGRKMTFNIKWRGDTINNLITIIPSVTGYLASISEDADVQAPLLLNCNNCFIEADMSSLYMDEKKTEASFTLNLPEIEGADANAVYEICIVVV</sequence>
<dbReference type="KEGG" id="vg:26680457"/>
<accession>A0A0S2E6S6</accession>
<evidence type="ECO:0008006" key="3">
    <source>
        <dbReference type="Google" id="ProtNLM"/>
    </source>
</evidence>
<evidence type="ECO:0000313" key="2">
    <source>
        <dbReference type="Proteomes" id="UP000201165"/>
    </source>
</evidence>
<dbReference type="EMBL" id="KT995472">
    <property type="protein sequence ID" value="ALN66466.1"/>
    <property type="molecule type" value="Genomic_DNA"/>
</dbReference>
<name>A0A0S2E6S6_9VIRU</name>
<organism evidence="1 2">
    <name type="scientific">White spot syndrome virus</name>
    <dbReference type="NCBI Taxonomy" id="342409"/>
    <lineage>
        <taxon>Viruses</taxon>
        <taxon>Viruses incertae sedis</taxon>
        <taxon>Naldaviricetes</taxon>
        <taxon>Nimaviridae</taxon>
        <taxon>Whispovirus</taxon>
    </lineage>
</organism>
<proteinExistence type="predicted"/>